<dbReference type="Gene3D" id="2.170.15.10">
    <property type="entry name" value="Proaerolysin, chain A, domain 3"/>
    <property type="match status" value="1"/>
</dbReference>
<proteinExistence type="predicted"/>
<dbReference type="Proteomes" id="UP000324629">
    <property type="component" value="Unassembled WGS sequence"/>
</dbReference>
<reference evidence="1 2" key="1">
    <citation type="journal article" date="2019" name="Gigascience">
        <title>Whole-genome sequence of the oriental lung fluke Paragonimus westermani.</title>
        <authorList>
            <person name="Oey H."/>
            <person name="Zakrzewski M."/>
            <person name="Narain K."/>
            <person name="Devi K.R."/>
            <person name="Agatsuma T."/>
            <person name="Nawaratna S."/>
            <person name="Gobert G.N."/>
            <person name="Jones M.K."/>
            <person name="Ragan M.A."/>
            <person name="McManus D.P."/>
            <person name="Krause L."/>
        </authorList>
    </citation>
    <scope>NUCLEOTIDE SEQUENCE [LARGE SCALE GENOMIC DNA]</scope>
    <source>
        <strain evidence="1 2">IND2009</strain>
    </source>
</reference>
<comment type="caution">
    <text evidence="1">The sequence shown here is derived from an EMBL/GenBank/DDBJ whole genome shotgun (WGS) entry which is preliminary data.</text>
</comment>
<evidence type="ECO:0000313" key="1">
    <source>
        <dbReference type="EMBL" id="KAA3676657.1"/>
    </source>
</evidence>
<evidence type="ECO:0000313" key="2">
    <source>
        <dbReference type="Proteomes" id="UP000324629"/>
    </source>
</evidence>
<name>A0A5J4NM12_9TREM</name>
<dbReference type="PANTHER" id="PTHR39369">
    <property type="entry name" value="LIN-24 (TWENTY-FOUR) LIKE"/>
    <property type="match status" value="1"/>
</dbReference>
<gene>
    <name evidence="1" type="ORF">DEA37_0004972</name>
</gene>
<protein>
    <submittedName>
        <fullName evidence="1">Uncharacterized protein</fullName>
    </submittedName>
</protein>
<keyword evidence="2" id="KW-1185">Reference proteome</keyword>
<dbReference type="SUPFAM" id="SSF56973">
    <property type="entry name" value="Aerolisin/ETX pore-forming domain"/>
    <property type="match status" value="1"/>
</dbReference>
<dbReference type="EMBL" id="QNGE01001873">
    <property type="protein sequence ID" value="KAA3676657.1"/>
    <property type="molecule type" value="Genomic_DNA"/>
</dbReference>
<sequence>MKKVDNRFGVEKVDNPVDICDLIIRYATEFPLPREIKSRVNMDDLKPGDLDMSRLRIVNKPTCHIANSEGATALPNGLPNDNAGLTSSMDKQRKGVKSHILFSSEFTNNTTETQTNHLRTERRTCSSCRISMHKSVTKEGSFTLQISPPGSVIQANGGFRREIHMDKEREKVFEEELVWSLDTEVVVPPGCRTRAELVITEDEYDGRFAVETVFEGTISVRLRDKRDGSMIYPLVINDLTQVLTPEHGFHPIPKQPGAVGFTNEGHCHCHFGIGQQVALHQMKL</sequence>
<dbReference type="CDD" id="cd20237">
    <property type="entry name" value="PFM_LIN24-like"/>
    <property type="match status" value="1"/>
</dbReference>
<organism evidence="1 2">
    <name type="scientific">Paragonimus westermani</name>
    <dbReference type="NCBI Taxonomy" id="34504"/>
    <lineage>
        <taxon>Eukaryota</taxon>
        <taxon>Metazoa</taxon>
        <taxon>Spiralia</taxon>
        <taxon>Lophotrochozoa</taxon>
        <taxon>Platyhelminthes</taxon>
        <taxon>Trematoda</taxon>
        <taxon>Digenea</taxon>
        <taxon>Plagiorchiida</taxon>
        <taxon>Troglotremata</taxon>
        <taxon>Troglotrematidae</taxon>
        <taxon>Paragonimus</taxon>
    </lineage>
</organism>
<accession>A0A5J4NM12</accession>
<dbReference type="PANTHER" id="PTHR39369:SF6">
    <property type="entry name" value="LIN-24 (TWENTY-FOUR) LIKE"/>
    <property type="match status" value="1"/>
</dbReference>
<dbReference type="AlphaFoldDB" id="A0A5J4NM12"/>